<keyword evidence="3" id="KW-1185">Reference proteome</keyword>
<feature type="region of interest" description="Disordered" evidence="1">
    <location>
        <begin position="401"/>
        <end position="430"/>
    </location>
</feature>
<protein>
    <recommendedName>
        <fullName evidence="4">DnaD domain-containing protein</fullName>
    </recommendedName>
</protein>
<gene>
    <name evidence="2" type="ORF">AFL42_05735</name>
</gene>
<comment type="caution">
    <text evidence="2">The sequence shown here is derived from an EMBL/GenBank/DDBJ whole genome shotgun (WGS) entry which is preliminary data.</text>
</comment>
<feature type="compositionally biased region" description="Basic and acidic residues" evidence="1">
    <location>
        <begin position="408"/>
        <end position="430"/>
    </location>
</feature>
<evidence type="ECO:0000256" key="1">
    <source>
        <dbReference type="SAM" id="MobiDB-lite"/>
    </source>
</evidence>
<dbReference type="RefSeq" id="WP_165589180.1">
    <property type="nucleotide sequence ID" value="NZ_LGTK01000013.1"/>
</dbReference>
<evidence type="ECO:0000313" key="2">
    <source>
        <dbReference type="EMBL" id="KPH76576.1"/>
    </source>
</evidence>
<accession>A0ABR5ML40</accession>
<sequence length="445" mass="51967">IIAELKLLNLLSVKNGFLYSHFHVLSSGEKGDKGYVQSIQTLNSDEVFSLNIKKKRFFLYVASFSRMGIPKSVSVEALYSNKYHSGVNYIENYQELSEILFEFVQKGYFVVYINGNRYDKDSSNFEENFHDYCGYDHINGKQRMSKVKKHKIGIQIHENLTKAILPNQSSKEEFKHYANQYHIYHELMRPETIPFFINIQNELFDLFGTVGVDLYRNALISYFSAEEENVLYHDLMSNKNETKAVNTLMDFYLIKDVQNIIVNVLAKEHTDDSAIQYFMDKGHLSLLVQYFVQKSSDNQKIVLDAALELQGIQLNELVGMLSNHNVMDNHWLLLHNHISDIYEHIRLESVDHRNLKVIVREWAERGILAKKEWIRQAAEQLKNKIAPFANRERIDITSVNSYETSNHTGKDSKDTYAERRRKLGEQRTKRAREAVKNIDDINVNF</sequence>
<dbReference type="Proteomes" id="UP000037854">
    <property type="component" value="Unassembled WGS sequence"/>
</dbReference>
<reference evidence="2 3" key="1">
    <citation type="submission" date="2015-07" db="EMBL/GenBank/DDBJ databases">
        <title>High-quality draft genome sequence of Oceanobacillus caeni HM6, a bacillus isolated from a human feces.</title>
        <authorList>
            <person name="Kumar J."/>
            <person name="Verma M.K."/>
            <person name="Pandey R."/>
            <person name="Bhambi M."/>
            <person name="Chauhan N."/>
        </authorList>
    </citation>
    <scope>NUCLEOTIDE SEQUENCE [LARGE SCALE GENOMIC DNA]</scope>
    <source>
        <strain evidence="2 3">HM6</strain>
    </source>
</reference>
<evidence type="ECO:0008006" key="4">
    <source>
        <dbReference type="Google" id="ProtNLM"/>
    </source>
</evidence>
<evidence type="ECO:0000313" key="3">
    <source>
        <dbReference type="Proteomes" id="UP000037854"/>
    </source>
</evidence>
<name>A0ABR5ML40_9BACI</name>
<feature type="non-terminal residue" evidence="2">
    <location>
        <position position="1"/>
    </location>
</feature>
<organism evidence="2 3">
    <name type="scientific">Oceanobacillus caeni</name>
    <dbReference type="NCBI Taxonomy" id="405946"/>
    <lineage>
        <taxon>Bacteria</taxon>
        <taxon>Bacillati</taxon>
        <taxon>Bacillota</taxon>
        <taxon>Bacilli</taxon>
        <taxon>Bacillales</taxon>
        <taxon>Bacillaceae</taxon>
        <taxon>Oceanobacillus</taxon>
    </lineage>
</organism>
<dbReference type="EMBL" id="LGTK01000013">
    <property type="protein sequence ID" value="KPH76576.1"/>
    <property type="molecule type" value="Genomic_DNA"/>
</dbReference>
<proteinExistence type="predicted"/>